<dbReference type="InterPro" id="IPR001331">
    <property type="entry name" value="GDS_CDC24_CS"/>
</dbReference>
<dbReference type="EMBL" id="CP044622">
    <property type="protein sequence ID" value="QRD82337.1"/>
    <property type="molecule type" value="Genomic_DNA"/>
</dbReference>
<dbReference type="SUPFAM" id="SSF48065">
    <property type="entry name" value="DBL homology domain (DH-domain)"/>
    <property type="match status" value="1"/>
</dbReference>
<dbReference type="AlphaFoldDB" id="A0A7G5JWH6"/>
<organism evidence="1 2">
    <name type="scientific">Aspergillus flavus (strain ATCC 200026 / FGSC A1120 / IAM 13836 / NRRL 3357 / JCM 12722 / SRRC 167)</name>
    <dbReference type="NCBI Taxonomy" id="332952"/>
    <lineage>
        <taxon>Eukaryota</taxon>
        <taxon>Fungi</taxon>
        <taxon>Dikarya</taxon>
        <taxon>Ascomycota</taxon>
        <taxon>Pezizomycotina</taxon>
        <taxon>Eurotiomycetes</taxon>
        <taxon>Eurotiomycetidae</taxon>
        <taxon>Eurotiales</taxon>
        <taxon>Aspergillaceae</taxon>
        <taxon>Aspergillus</taxon>
        <taxon>Aspergillus subgen. Circumdati</taxon>
    </lineage>
</organism>
<dbReference type="GO" id="GO:0035556">
    <property type="term" value="P:intracellular signal transduction"/>
    <property type="evidence" value="ECO:0007669"/>
    <property type="project" value="InterPro"/>
</dbReference>
<dbReference type="Proteomes" id="UP000596276">
    <property type="component" value="Chromosome 2"/>
</dbReference>
<dbReference type="InterPro" id="IPR051092">
    <property type="entry name" value="FYVE_RhoGEF_PH"/>
</dbReference>
<dbReference type="VEuPathDB" id="FungiDB:F9C07_2217776"/>
<dbReference type="PROSITE" id="PS00741">
    <property type="entry name" value="DH_1"/>
    <property type="match status" value="1"/>
</dbReference>
<proteinExistence type="predicted"/>
<dbReference type="GO" id="GO:0005085">
    <property type="term" value="F:guanyl-nucleotide exchange factor activity"/>
    <property type="evidence" value="ECO:0007669"/>
    <property type="project" value="InterPro"/>
</dbReference>
<protein>
    <submittedName>
        <fullName evidence="1">Rho guanyl nucleotide exchange factor</fullName>
    </submittedName>
</protein>
<dbReference type="SMART" id="SM00325">
    <property type="entry name" value="RhoGEF"/>
    <property type="match status" value="1"/>
</dbReference>
<accession>A0A7G5JWH6</accession>
<dbReference type="Pfam" id="PF00621">
    <property type="entry name" value="RhoGEF"/>
    <property type="match status" value="1"/>
</dbReference>
<gene>
    <name evidence="1" type="ORF">F9C07_2217776</name>
</gene>
<dbReference type="Gene3D" id="1.20.900.10">
    <property type="entry name" value="Dbl homology (DH) domain"/>
    <property type="match status" value="1"/>
</dbReference>
<dbReference type="PROSITE" id="PS50010">
    <property type="entry name" value="DH_2"/>
    <property type="match status" value="1"/>
</dbReference>
<dbReference type="OrthoDB" id="8059989at2759"/>
<dbReference type="PANTHER" id="PTHR12673:SF159">
    <property type="entry name" value="LD03170P"/>
    <property type="match status" value="1"/>
</dbReference>
<dbReference type="PANTHER" id="PTHR12673">
    <property type="entry name" value="FACIOGENITAL DYSPLASIA PROTEIN"/>
    <property type="match status" value="1"/>
</dbReference>
<name>A0A7G5JWH6_ASPFN</name>
<evidence type="ECO:0000313" key="2">
    <source>
        <dbReference type="Proteomes" id="UP000596276"/>
    </source>
</evidence>
<evidence type="ECO:0000313" key="1">
    <source>
        <dbReference type="EMBL" id="QRD82337.1"/>
    </source>
</evidence>
<sequence length="826" mass="93554">MEGLKEEVAEKHHLVMGDFDLEAKRRNLTDSHASEEHTSSFLPFKRWLNSFRAKRSYSPCQRLRYVEGWSDTTQTRCENTNALPCGGGQDLQWECLSGHSSNLETIKTSTLSVASQSVARSRGTTQSTNRSFGSDLRGSIESLRPALSLSIDEEAHNRAVKRRKVLREIITTESDYVFGLKALINVLFLFSARPEIYYNLHQIRELHEDLLARIRKVTPMSSLAAVEYDRLVPQGVHERFNPTALSPRALQNRSMRTRCFKRSVLSRFKALAAEANEALEVAVEIGKLSASFATYMDFCSNYEQLTEDVDILRQSVPNWSVLENGIEALSKSVSSIENQALENNKSMLLHDLLIKPIQRLCKYPLLLQELLKWTHIQDDPTAHDGIHQALEGVRAMINQINNTPGNPVNKGMVQRTLFLQEMLRLPKLVAVHNIYKQLGPMTLCGVLHATYQSSTYLAGDYMVCVLFKSHFLLAKTKNDDRSLEVVACLYVCDAKIDTLRNGKGLCCHGCFFSWKLVFQIQNTKFELVLSASSAYEEKQWKTEFLKSAALSANMQRPVSSELRGYSFLTLDLAPLDQMASFEPSFSRMASVHSVAVSRVESDLQHVVIKRTHCPHKLGQTARHVDGEFERPNLSVPESPVILTTRRQDRIRLERIISSVYTREYLPYPGMSLAKGDILFRPGTIMRRFTVRPGVYRRSSSVNIPRSQSVVEKLYSTRETPQRKWSNDSDKDEAFHAKWGLSDEKNVGCLLKSSMGTMKHSKTLRLRNHPKPSCGLRRQQTDMGDGNCGRARVESPSLKTSIRIMFNSMSLRRPKRSPGLRVCVSGG</sequence>
<dbReference type="GO" id="GO:0005737">
    <property type="term" value="C:cytoplasm"/>
    <property type="evidence" value="ECO:0007669"/>
    <property type="project" value="TreeGrafter"/>
</dbReference>
<dbReference type="InterPro" id="IPR000219">
    <property type="entry name" value="DH_dom"/>
</dbReference>
<keyword evidence="2" id="KW-1185">Reference proteome</keyword>
<reference evidence="2" key="1">
    <citation type="journal article" date="2021" name="G3 (Bethesda)">
        <title>Chromosome assembled and annotated genome sequence of Aspergillus flavus NRRL 3357.</title>
        <authorList>
            <person name="Skerker J.M."/>
            <person name="Pianalto K.M."/>
            <person name="Mondo S.J."/>
            <person name="Yang K."/>
            <person name="Arkin A.P."/>
            <person name="Keller N.P."/>
            <person name="Grigoriev I.V."/>
            <person name="Louise Glass N.L."/>
        </authorList>
    </citation>
    <scope>NUCLEOTIDE SEQUENCE [LARGE SCALE GENOMIC DNA]</scope>
    <source>
        <strain evidence="2">ATCC 200026 / FGSC A1120 / IAM 13836 / NRRL 3357 / JCM 12722 / SRRC 167</strain>
    </source>
</reference>
<dbReference type="VEuPathDB" id="FungiDB:AFLA_001234"/>
<dbReference type="InterPro" id="IPR035899">
    <property type="entry name" value="DBL_dom_sf"/>
</dbReference>